<feature type="domain" description="Amidohydrolase-related" evidence="5">
    <location>
        <begin position="50"/>
        <end position="404"/>
    </location>
</feature>
<dbReference type="InterPro" id="IPR032466">
    <property type="entry name" value="Metal_Hydrolase"/>
</dbReference>
<gene>
    <name evidence="7" type="ORF">ACFR9U_19270</name>
</gene>
<dbReference type="GO" id="GO:0019239">
    <property type="term" value="F:deaminase activity"/>
    <property type="evidence" value="ECO:0007669"/>
    <property type="project" value="UniProtKB-ARBA"/>
</dbReference>
<evidence type="ECO:0000256" key="1">
    <source>
        <dbReference type="ARBA" id="ARBA00022723"/>
    </source>
</evidence>
<evidence type="ECO:0000259" key="5">
    <source>
        <dbReference type="Pfam" id="PF01979"/>
    </source>
</evidence>
<dbReference type="InterPro" id="IPR054418">
    <property type="entry name" value="MQNX/HUTI_composite_N"/>
</dbReference>
<name>A0ABD6CFX4_9EURY</name>
<proteinExistence type="predicted"/>
<dbReference type="NCBIfam" id="NF005557">
    <property type="entry name" value="PRK07228.1"/>
    <property type="match status" value="1"/>
</dbReference>
<comment type="caution">
    <text evidence="7">The sequence shown here is derived from an EMBL/GenBank/DDBJ whole genome shotgun (WGS) entry which is preliminary data.</text>
</comment>
<protein>
    <submittedName>
        <fullName evidence="7">5'-deoxyadenosine deaminase</fullName>
    </submittedName>
</protein>
<feature type="domain" description="Aminodeoxyfutalosine deaminase/Imidazolonepropionase-like composite" evidence="6">
    <location>
        <begin position="18"/>
        <end position="41"/>
    </location>
</feature>
<evidence type="ECO:0000313" key="8">
    <source>
        <dbReference type="Proteomes" id="UP001597119"/>
    </source>
</evidence>
<keyword evidence="8" id="KW-1185">Reference proteome</keyword>
<sequence length="450" mass="48472">MLLRGTVVADADTVIEDGAVVVAGDRIEAVGSAADLLDQYPNRERRAFDVVAPGMVGAHVHSVQSLGRGIADDRALLEWLFEYVLPMEADLGADGMRLAAELGYLECIESGTTTVIDHLSVDHASSAFEAAAEMGIRARMGKVLMDKNSPPGLEESTEDALAESERLIRQYHGNEDGRIRYALTPRFAVTCTEACLRGVRDLADAYDGVRIHTHASENRDEVETVEEATGRRNIHWLDEVGLTGEDVVLAHCVWTDESERQVLADTGTHVCHCPSSNMKLASGVAPVVDYLDRGINVALGNDGPPCNNTLDPFTEMRQASLLQKVETLDPTTTPAATIFEMATANGARAAGFEQVGKLRAGWKADVVGLRTDAARTTPVNDVLSHLVFAAHGDDVVFTMVDGRVLYDRGEHVVADAERIKAQAREYDLELGQSSGSNGETSGYRSGSPEA</sequence>
<organism evidence="7 8">
    <name type="scientific">Halorientalis brevis</name>
    <dbReference type="NCBI Taxonomy" id="1126241"/>
    <lineage>
        <taxon>Archaea</taxon>
        <taxon>Methanobacteriati</taxon>
        <taxon>Methanobacteriota</taxon>
        <taxon>Stenosarchaea group</taxon>
        <taxon>Halobacteria</taxon>
        <taxon>Halobacteriales</taxon>
        <taxon>Haloarculaceae</taxon>
        <taxon>Halorientalis</taxon>
    </lineage>
</organism>
<dbReference type="FunFam" id="3.20.20.140:FF:000014">
    <property type="entry name" value="5-methylthioadenosine/S-adenosylhomocysteine deaminase"/>
    <property type="match status" value="1"/>
</dbReference>
<evidence type="ECO:0000256" key="4">
    <source>
        <dbReference type="SAM" id="MobiDB-lite"/>
    </source>
</evidence>
<evidence type="ECO:0000256" key="3">
    <source>
        <dbReference type="ARBA" id="ARBA00022833"/>
    </source>
</evidence>
<evidence type="ECO:0000313" key="7">
    <source>
        <dbReference type="EMBL" id="MFD1589125.1"/>
    </source>
</evidence>
<dbReference type="AlphaFoldDB" id="A0ABD6CFX4"/>
<feature type="region of interest" description="Disordered" evidence="4">
    <location>
        <begin position="428"/>
        <end position="450"/>
    </location>
</feature>
<dbReference type="InterPro" id="IPR011059">
    <property type="entry name" value="Metal-dep_hydrolase_composite"/>
</dbReference>
<dbReference type="SUPFAM" id="SSF51338">
    <property type="entry name" value="Composite domain of metallo-dependent hydrolases"/>
    <property type="match status" value="1"/>
</dbReference>
<dbReference type="Pfam" id="PF01979">
    <property type="entry name" value="Amidohydro_1"/>
    <property type="match status" value="1"/>
</dbReference>
<dbReference type="PANTHER" id="PTHR43794:SF11">
    <property type="entry name" value="AMIDOHYDROLASE-RELATED DOMAIN-CONTAINING PROTEIN"/>
    <property type="match status" value="1"/>
</dbReference>
<dbReference type="Gene3D" id="2.30.40.10">
    <property type="entry name" value="Urease, subunit C, domain 1"/>
    <property type="match status" value="1"/>
</dbReference>
<dbReference type="Pfam" id="PF22039">
    <property type="entry name" value="HUTI_composite_bact"/>
    <property type="match status" value="1"/>
</dbReference>
<dbReference type="SUPFAM" id="SSF51556">
    <property type="entry name" value="Metallo-dependent hydrolases"/>
    <property type="match status" value="1"/>
</dbReference>
<feature type="compositionally biased region" description="Polar residues" evidence="4">
    <location>
        <begin position="431"/>
        <end position="444"/>
    </location>
</feature>
<dbReference type="Proteomes" id="UP001597119">
    <property type="component" value="Unassembled WGS sequence"/>
</dbReference>
<dbReference type="CDD" id="cd01298">
    <property type="entry name" value="ATZ_TRZ_like"/>
    <property type="match status" value="1"/>
</dbReference>
<keyword evidence="3" id="KW-0862">Zinc</keyword>
<reference evidence="7 8" key="1">
    <citation type="journal article" date="2019" name="Int. J. Syst. Evol. Microbiol.">
        <title>The Global Catalogue of Microorganisms (GCM) 10K type strain sequencing project: providing services to taxonomists for standard genome sequencing and annotation.</title>
        <authorList>
            <consortium name="The Broad Institute Genomics Platform"/>
            <consortium name="The Broad Institute Genome Sequencing Center for Infectious Disease"/>
            <person name="Wu L."/>
            <person name="Ma J."/>
        </authorList>
    </citation>
    <scope>NUCLEOTIDE SEQUENCE [LARGE SCALE GENOMIC DNA]</scope>
    <source>
        <strain evidence="7 8">CGMCC 1.12125</strain>
    </source>
</reference>
<dbReference type="Gene3D" id="3.20.20.140">
    <property type="entry name" value="Metal-dependent hydrolases"/>
    <property type="match status" value="1"/>
</dbReference>
<evidence type="ECO:0000259" key="6">
    <source>
        <dbReference type="Pfam" id="PF22039"/>
    </source>
</evidence>
<keyword evidence="2" id="KW-0378">Hydrolase</keyword>
<dbReference type="InterPro" id="IPR006680">
    <property type="entry name" value="Amidohydro-rel"/>
</dbReference>
<keyword evidence="1" id="KW-0479">Metal-binding</keyword>
<evidence type="ECO:0000256" key="2">
    <source>
        <dbReference type="ARBA" id="ARBA00022801"/>
    </source>
</evidence>
<dbReference type="InterPro" id="IPR050287">
    <property type="entry name" value="MTA/SAH_deaminase"/>
</dbReference>
<dbReference type="GO" id="GO:0016814">
    <property type="term" value="F:hydrolase activity, acting on carbon-nitrogen (but not peptide) bonds, in cyclic amidines"/>
    <property type="evidence" value="ECO:0007669"/>
    <property type="project" value="UniProtKB-ARBA"/>
</dbReference>
<dbReference type="EMBL" id="JBHUDJ010000014">
    <property type="protein sequence ID" value="MFD1589125.1"/>
    <property type="molecule type" value="Genomic_DNA"/>
</dbReference>
<dbReference type="RefSeq" id="WP_247378773.1">
    <property type="nucleotide sequence ID" value="NZ_JALLGV010000005.1"/>
</dbReference>
<accession>A0ABD6CFX4</accession>
<dbReference type="GO" id="GO:0046872">
    <property type="term" value="F:metal ion binding"/>
    <property type="evidence" value="ECO:0007669"/>
    <property type="project" value="UniProtKB-KW"/>
</dbReference>
<dbReference type="PANTHER" id="PTHR43794">
    <property type="entry name" value="AMINOHYDROLASE SSNA-RELATED"/>
    <property type="match status" value="1"/>
</dbReference>